<dbReference type="GO" id="GO:0016810">
    <property type="term" value="F:hydrolase activity, acting on carbon-nitrogen (but not peptide) bonds"/>
    <property type="evidence" value="ECO:0007669"/>
    <property type="project" value="InterPro"/>
</dbReference>
<organism evidence="3 4">
    <name type="scientific">PS1 clade bacterium</name>
    <dbReference type="NCBI Taxonomy" id="2175152"/>
    <lineage>
        <taxon>Bacteria</taxon>
        <taxon>Pseudomonadati</taxon>
        <taxon>Pseudomonadota</taxon>
        <taxon>Alphaproteobacteria</taxon>
        <taxon>PS1 clade</taxon>
    </lineage>
</organism>
<dbReference type="InterPro" id="IPR050287">
    <property type="entry name" value="MTA/SAH_deaminase"/>
</dbReference>
<dbReference type="NCBIfam" id="NF006056">
    <property type="entry name" value="PRK08204.1"/>
    <property type="match status" value="1"/>
</dbReference>
<name>A0A368DLF9_9PROT</name>
<reference evidence="3 4" key="1">
    <citation type="journal article" date="2018" name="Microbiome">
        <title>Fine metagenomic profile of the Mediterranean stratified and mixed water columns revealed by assembly and recruitment.</title>
        <authorList>
            <person name="Haro-Moreno J.M."/>
            <person name="Lopez-Perez M."/>
            <person name="De La Torre J.R."/>
            <person name="Picazo A."/>
            <person name="Camacho A."/>
            <person name="Rodriguez-Valera F."/>
        </authorList>
    </citation>
    <scope>NUCLEOTIDE SEQUENCE [LARGE SCALE GENOMIC DNA]</scope>
    <source>
        <strain evidence="3">MED-G57</strain>
    </source>
</reference>
<evidence type="ECO:0000313" key="4">
    <source>
        <dbReference type="Proteomes" id="UP000253570"/>
    </source>
</evidence>
<protein>
    <submittedName>
        <fullName evidence="3">Cytosine deaminase</fullName>
    </submittedName>
</protein>
<dbReference type="Gene3D" id="2.30.40.10">
    <property type="entry name" value="Urease, subunit C, domain 1"/>
    <property type="match status" value="1"/>
</dbReference>
<proteinExistence type="inferred from homology"/>
<dbReference type="AlphaFoldDB" id="A0A368DLF9"/>
<dbReference type="PANTHER" id="PTHR43794:SF5">
    <property type="entry name" value="CHLOROHYDROLASE FAMILY PROTEIN"/>
    <property type="match status" value="1"/>
</dbReference>
<dbReference type="EMBL" id="QOQD01000014">
    <property type="protein sequence ID" value="RCL72474.1"/>
    <property type="molecule type" value="Genomic_DNA"/>
</dbReference>
<dbReference type="InterPro" id="IPR011059">
    <property type="entry name" value="Metal-dep_hydrolase_composite"/>
</dbReference>
<dbReference type="InterPro" id="IPR032466">
    <property type="entry name" value="Metal_Hydrolase"/>
</dbReference>
<dbReference type="SUPFAM" id="SSF51556">
    <property type="entry name" value="Metallo-dependent hydrolases"/>
    <property type="match status" value="1"/>
</dbReference>
<evidence type="ECO:0000256" key="1">
    <source>
        <dbReference type="ARBA" id="ARBA00006745"/>
    </source>
</evidence>
<dbReference type="InterPro" id="IPR006680">
    <property type="entry name" value="Amidohydro-rel"/>
</dbReference>
<dbReference type="Proteomes" id="UP000253570">
    <property type="component" value="Unassembled WGS sequence"/>
</dbReference>
<accession>A0A368DLF9</accession>
<dbReference type="Gene3D" id="3.20.20.140">
    <property type="entry name" value="Metal-dependent hydrolases"/>
    <property type="match status" value="1"/>
</dbReference>
<sequence length="447" mass="50155">MNKILIKNARIISMDPNLGDFENADILIHHDKIVELSNNINTDDALLIDASDYLIVPGFINTHIHTWQTGLRGIAADWTLTDYLDSIHKGLASFYKPDDMYIANYIGALYQINTGSTTIVDWCHNNPTPDHTDEAIRGLYDSNIRAIFLHGSPKHEPKIGAPHYSEIPMPRDEIARLKDGIFSSDDNLLNLGMAVLGPQQSTLDVCIKDFQLAKDLDLIISMHIGGKFLTPNGFDVLRDLNLLNKKTNIVHANNISNEMLDLLIDADVTFSITPEEELQMGFGNPLTKRLIERNGNFAFGSDIESAMSGDMLNVIRFALQAVRHEYTLENYQINNEPPSIMQVKTREAFQWATIDAAKMLGIDDKVGSITPGKKADLVMFKTNKINFMPMHDPKSSILFHSNSNDIDTVMVNGKILKQHGQLLQDDLKKDLQLLSDSGNRIIKDFQK</sequence>
<feature type="domain" description="Amidohydrolase-related" evidence="2">
    <location>
        <begin position="55"/>
        <end position="416"/>
    </location>
</feature>
<comment type="similarity">
    <text evidence="1">Belongs to the metallo-dependent hydrolases superfamily. ATZ/TRZ family.</text>
</comment>
<evidence type="ECO:0000259" key="2">
    <source>
        <dbReference type="Pfam" id="PF01979"/>
    </source>
</evidence>
<comment type="caution">
    <text evidence="3">The sequence shown here is derived from an EMBL/GenBank/DDBJ whole genome shotgun (WGS) entry which is preliminary data.</text>
</comment>
<dbReference type="Pfam" id="PF01979">
    <property type="entry name" value="Amidohydro_1"/>
    <property type="match status" value="1"/>
</dbReference>
<dbReference type="PANTHER" id="PTHR43794">
    <property type="entry name" value="AMINOHYDROLASE SSNA-RELATED"/>
    <property type="match status" value="1"/>
</dbReference>
<gene>
    <name evidence="3" type="ORF">DBW71_05455</name>
</gene>
<evidence type="ECO:0000313" key="3">
    <source>
        <dbReference type="EMBL" id="RCL72474.1"/>
    </source>
</evidence>
<dbReference type="SUPFAM" id="SSF51338">
    <property type="entry name" value="Composite domain of metallo-dependent hydrolases"/>
    <property type="match status" value="1"/>
</dbReference>